<keyword evidence="2" id="KW-1185">Reference proteome</keyword>
<evidence type="ECO:0000313" key="2">
    <source>
        <dbReference type="Proteomes" id="UP000442533"/>
    </source>
</evidence>
<protein>
    <recommendedName>
        <fullName evidence="3">Cellulose-binding protein</fullName>
    </recommendedName>
</protein>
<dbReference type="AlphaFoldDB" id="A0A844GXM5"/>
<comment type="caution">
    <text evidence="1">The sequence shown here is derived from an EMBL/GenBank/DDBJ whole genome shotgun (WGS) entry which is preliminary data.</text>
</comment>
<evidence type="ECO:0000313" key="1">
    <source>
        <dbReference type="EMBL" id="MTH33379.1"/>
    </source>
</evidence>
<dbReference type="Proteomes" id="UP000442533">
    <property type="component" value="Unassembled WGS sequence"/>
</dbReference>
<dbReference type="RefSeq" id="WP_155062958.1">
    <property type="nucleotide sequence ID" value="NZ_WMIF01000002.1"/>
</dbReference>
<dbReference type="OrthoDB" id="7783360at2"/>
<accession>A0A844GXM5</accession>
<proteinExistence type="predicted"/>
<sequence length="545" mass="60142">MPSLADALPGTLSNPPLAVGLNGLHDWSTAQPFLDHFKMARPWSGTISGQFGARSFEALQQAGAVDAQGWLVAVPPGVDWVSTVLLTGLYPGARDLADRYQMTWTGTAELELLGGRNLLRDGNRIEFDYDPALDRMIELRIHALTSPLRDIRVVQLDNAARLRAGGIFRCEWLDAIRNYRLLRFMDWMATNGSAQRGWQGRPRVDDAFYTWRGAPVEVMLALVAEVGADPWFCIPHRADAGWIEGFARQISTSLRPGLTAWYEYSNEVWNFGFEQARWAVEQARGRWPSAGDGFMQLYAARAVEMAAILDRVHAGSGVGHVKVISTQTHWLGLEEAVLNAPEWQAENPLQPPPYRHFDAYAVSGYFEGGLSADENVARVRALLAQGGEAQARTALRDQLLSGGWPNSGRTIANLRETWDHHARVAGKHGLRLVMYEGGPHIVLPDEVAEDAALAAFYERFAYSAEIAQVQAAALDEWRAAGGEQFNLFVECAGPSRYGYWGLQRHLGDENPRWAAVEAWNASHDGPEGRDGAFIGPADLTRCAPG</sequence>
<dbReference type="EMBL" id="WMIF01000002">
    <property type="protein sequence ID" value="MTH33379.1"/>
    <property type="molecule type" value="Genomic_DNA"/>
</dbReference>
<reference evidence="1 2" key="1">
    <citation type="submission" date="2019-11" db="EMBL/GenBank/DDBJ databases">
        <authorList>
            <person name="Dong K."/>
        </authorList>
    </citation>
    <scope>NUCLEOTIDE SEQUENCE [LARGE SCALE GENOMIC DNA]</scope>
    <source>
        <strain evidence="1 2">JCM 17370</strain>
    </source>
</reference>
<gene>
    <name evidence="1" type="ORF">GL279_02060</name>
</gene>
<organism evidence="1 2">
    <name type="scientific">Paracoccus limosus</name>
    <dbReference type="NCBI Taxonomy" id="913252"/>
    <lineage>
        <taxon>Bacteria</taxon>
        <taxon>Pseudomonadati</taxon>
        <taxon>Pseudomonadota</taxon>
        <taxon>Alphaproteobacteria</taxon>
        <taxon>Rhodobacterales</taxon>
        <taxon>Paracoccaceae</taxon>
        <taxon>Paracoccus</taxon>
    </lineage>
</organism>
<name>A0A844GXM5_9RHOB</name>
<evidence type="ECO:0008006" key="3">
    <source>
        <dbReference type="Google" id="ProtNLM"/>
    </source>
</evidence>